<feature type="domain" description="DUF676" evidence="3">
    <location>
        <begin position="64"/>
        <end position="176"/>
    </location>
</feature>
<gene>
    <name evidence="4" type="ORF">TWF191_008870</name>
</gene>
<feature type="region of interest" description="Disordered" evidence="2">
    <location>
        <begin position="380"/>
        <end position="401"/>
    </location>
</feature>
<feature type="region of interest" description="Disordered" evidence="2">
    <location>
        <begin position="198"/>
        <end position="237"/>
    </location>
</feature>
<dbReference type="Gene3D" id="3.40.50.1820">
    <property type="entry name" value="alpha/beta hydrolase"/>
    <property type="match status" value="1"/>
</dbReference>
<comment type="similarity">
    <text evidence="1">Belongs to the putative lipase ROG1 family.</text>
</comment>
<dbReference type="EMBL" id="WIPF01000061">
    <property type="protein sequence ID" value="KAF3216966.1"/>
    <property type="molecule type" value="Genomic_DNA"/>
</dbReference>
<feature type="compositionally biased region" description="Pro residues" evidence="2">
    <location>
        <begin position="382"/>
        <end position="394"/>
    </location>
</feature>
<feature type="region of interest" description="Disordered" evidence="2">
    <location>
        <begin position="339"/>
        <end position="362"/>
    </location>
</feature>
<dbReference type="PANTHER" id="PTHR47842">
    <property type="entry name" value="EXPRESSED PROTEIN"/>
    <property type="match status" value="1"/>
</dbReference>
<feature type="compositionally biased region" description="Polar residues" evidence="2">
    <location>
        <begin position="12"/>
        <end position="35"/>
    </location>
</feature>
<feature type="compositionally biased region" description="Low complexity" evidence="2">
    <location>
        <begin position="220"/>
        <end position="237"/>
    </location>
</feature>
<name>A0A6G1MG84_ORBOL</name>
<evidence type="ECO:0000256" key="2">
    <source>
        <dbReference type="SAM" id="MobiDB-lite"/>
    </source>
</evidence>
<dbReference type="AlphaFoldDB" id="A0A6G1MG84"/>
<sequence length="549" mass="60254">MSLPVPRRWTHLSPSSASVPNTTNPSLHPYQSPNDPRSSSTASLLPPPSAVEAIQSGQSSLRTLLCVFIHGFVGDETSFRSFPAHFHELLTILVQDTHVVHTKVYPKFKTRDKISIAVENFSQWLSQFTCSTTDIVLLGHSMGGLLAADAVILQPFPPGRHRILGTISFDTPFIGIHPGVIKSGLASIFSPGEKPLPDPSIPENLYGSPRTSYDSEDTASTYTNSTGTSNSYGSTSTFFRPTVKPKKSVWQSGMDFFKKHQGGLRRAAMAYVNGHLEFSGALMDFGVMKRRYEQIKALDRRDIEDRRRLLFGESGREHGVWVPRVRFVNYYTVSTGRVKKEKSQTRGTPGETGTLENETVPPISPLPEAVVPVIVKEGEEATPPPVYSPGPNTPPQNTEDKHSETVMVDGISPLSGASGQVSPSYAELRKKEKTFCIIPREQHECWVKVKMENVDEVGAHCGLFFINGVPGAVTPPEVETDQFGVENVYGSSSPKKEEIAEEVFEEGGGGGGGGAYEKLLGDVAQRIEGWVREWMDDLTVNPWILDEGR</sequence>
<dbReference type="Pfam" id="PF05057">
    <property type="entry name" value="DUF676"/>
    <property type="match status" value="1"/>
</dbReference>
<dbReference type="Proteomes" id="UP000483672">
    <property type="component" value="Unassembled WGS sequence"/>
</dbReference>
<protein>
    <recommendedName>
        <fullName evidence="3">DUF676 domain-containing protein</fullName>
    </recommendedName>
</protein>
<organism evidence="4 5">
    <name type="scientific">Orbilia oligospora</name>
    <name type="common">Nematode-trapping fungus</name>
    <name type="synonym">Arthrobotrys oligospora</name>
    <dbReference type="NCBI Taxonomy" id="2813651"/>
    <lineage>
        <taxon>Eukaryota</taxon>
        <taxon>Fungi</taxon>
        <taxon>Dikarya</taxon>
        <taxon>Ascomycota</taxon>
        <taxon>Pezizomycotina</taxon>
        <taxon>Orbiliomycetes</taxon>
        <taxon>Orbiliales</taxon>
        <taxon>Orbiliaceae</taxon>
        <taxon>Orbilia</taxon>
    </lineage>
</organism>
<evidence type="ECO:0000259" key="3">
    <source>
        <dbReference type="Pfam" id="PF05057"/>
    </source>
</evidence>
<dbReference type="InterPro" id="IPR029058">
    <property type="entry name" value="AB_hydrolase_fold"/>
</dbReference>
<comment type="caution">
    <text evidence="4">The sequence shown here is derived from an EMBL/GenBank/DDBJ whole genome shotgun (WGS) entry which is preliminary data.</text>
</comment>
<feature type="region of interest" description="Disordered" evidence="2">
    <location>
        <begin position="1"/>
        <end position="49"/>
    </location>
</feature>
<proteinExistence type="inferred from homology"/>
<evidence type="ECO:0000313" key="5">
    <source>
        <dbReference type="Proteomes" id="UP000483672"/>
    </source>
</evidence>
<dbReference type="PANTHER" id="PTHR47842:SF3">
    <property type="entry name" value="DUF676 DOMAIN-CONTAINING PROTEIN"/>
    <property type="match status" value="1"/>
</dbReference>
<dbReference type="SUPFAM" id="SSF53474">
    <property type="entry name" value="alpha/beta-Hydrolases"/>
    <property type="match status" value="1"/>
</dbReference>
<accession>A0A6G1MG84</accession>
<reference evidence="4 5" key="1">
    <citation type="submission" date="2019-06" db="EMBL/GenBank/DDBJ databases">
        <authorList>
            <person name="Palmer J.M."/>
        </authorList>
    </citation>
    <scope>NUCLEOTIDE SEQUENCE [LARGE SCALE GENOMIC DNA]</scope>
    <source>
        <strain evidence="4 5">TWF191</strain>
    </source>
</reference>
<dbReference type="InterPro" id="IPR007751">
    <property type="entry name" value="DUF676_lipase-like"/>
</dbReference>
<evidence type="ECO:0000313" key="4">
    <source>
        <dbReference type="EMBL" id="KAF3216966.1"/>
    </source>
</evidence>
<evidence type="ECO:0000256" key="1">
    <source>
        <dbReference type="ARBA" id="ARBA00007920"/>
    </source>
</evidence>